<evidence type="ECO:0000256" key="2">
    <source>
        <dbReference type="ARBA" id="ARBA00022603"/>
    </source>
</evidence>
<dbReference type="PANTHER" id="PTHR12049">
    <property type="entry name" value="PROTEIN ARGININE METHYLTRANSFERASE NDUFAF7, MITOCHONDRIAL"/>
    <property type="match status" value="1"/>
</dbReference>
<dbReference type="InterPro" id="IPR038375">
    <property type="entry name" value="NDUFAF7_sf"/>
</dbReference>
<proteinExistence type="predicted"/>
<dbReference type="GO" id="GO:0035243">
    <property type="term" value="F:protein-arginine omega-N symmetric methyltransferase activity"/>
    <property type="evidence" value="ECO:0007669"/>
    <property type="project" value="TreeGrafter"/>
</dbReference>
<dbReference type="EMBL" id="UOFX01000071">
    <property type="protein sequence ID" value="VAX10379.1"/>
    <property type="molecule type" value="Genomic_DNA"/>
</dbReference>
<evidence type="ECO:0000313" key="5">
    <source>
        <dbReference type="EMBL" id="VAX10379.1"/>
    </source>
</evidence>
<evidence type="ECO:0000256" key="4">
    <source>
        <dbReference type="ARBA" id="ARBA00023128"/>
    </source>
</evidence>
<keyword evidence="4" id="KW-0496">Mitochondrion</keyword>
<accession>A0A3B1AWF9</accession>
<sequence>MPSSQTQNCSLLAELPEPTPDACKHSARLVDLIRNEIEKSSGRMPFDRYMELALYAPGLGYYTAGARKFGEAGDFVTAPEISPLFAHCVARQCNQVFDELGGGDLLEVGAGTGALATDLLLGLETLGTLPRRYLILEVSPDLRERQHEAIQARAPHLLARVEWLDLLPEPGFRGMVVANELLDAMPVSRFRVEETGMREGFVCWGNNRFQTSWGEPSTQGLTNAIASLQESLAVGYESEINLRADYWLQALSRCMDAGAVLLIDYGYPRSEYYHPQRSMGTLLCHYRHRAHDDPFILPGLQDITAHVDFTAVAKAGLDAGFKLAGYTTQAHFLLGCGLDSLLMASDPNDIKAHMTLMQGVKRLTMPTEMGERFKAVALTREVEASLIGFSLRDLSGHL</sequence>
<name>A0A3B1AWF9_9ZZZZ</name>
<dbReference type="Pfam" id="PF02636">
    <property type="entry name" value="Methyltransf_28"/>
    <property type="match status" value="1"/>
</dbReference>
<dbReference type="GO" id="GO:0005739">
    <property type="term" value="C:mitochondrion"/>
    <property type="evidence" value="ECO:0007669"/>
    <property type="project" value="UniProtKB-SubCell"/>
</dbReference>
<keyword evidence="3 5" id="KW-0808">Transferase</keyword>
<dbReference type="PANTHER" id="PTHR12049:SF7">
    <property type="entry name" value="PROTEIN ARGININE METHYLTRANSFERASE NDUFAF7, MITOCHONDRIAL"/>
    <property type="match status" value="1"/>
</dbReference>
<evidence type="ECO:0000256" key="1">
    <source>
        <dbReference type="ARBA" id="ARBA00004173"/>
    </source>
</evidence>
<keyword evidence="2 5" id="KW-0489">Methyltransferase</keyword>
<gene>
    <name evidence="5" type="ORF">MNBD_GAMMA26-159</name>
</gene>
<dbReference type="Gene3D" id="3.40.50.12710">
    <property type="match status" value="1"/>
</dbReference>
<organism evidence="5">
    <name type="scientific">hydrothermal vent metagenome</name>
    <dbReference type="NCBI Taxonomy" id="652676"/>
    <lineage>
        <taxon>unclassified sequences</taxon>
        <taxon>metagenomes</taxon>
        <taxon>ecological metagenomes</taxon>
    </lineage>
</organism>
<evidence type="ECO:0000256" key="3">
    <source>
        <dbReference type="ARBA" id="ARBA00022679"/>
    </source>
</evidence>
<comment type="subcellular location">
    <subcellularLocation>
        <location evidence="1">Mitochondrion</location>
    </subcellularLocation>
</comment>
<protein>
    <submittedName>
        <fullName evidence="5">SAM-dependent methyltransferase, MidA</fullName>
    </submittedName>
</protein>
<dbReference type="GO" id="GO:0032259">
    <property type="term" value="P:methylation"/>
    <property type="evidence" value="ECO:0007669"/>
    <property type="project" value="UniProtKB-KW"/>
</dbReference>
<dbReference type="InterPro" id="IPR003788">
    <property type="entry name" value="NDUFAF7"/>
</dbReference>
<reference evidence="5" key="1">
    <citation type="submission" date="2018-06" db="EMBL/GenBank/DDBJ databases">
        <authorList>
            <person name="Zhirakovskaya E."/>
        </authorList>
    </citation>
    <scope>NUCLEOTIDE SEQUENCE</scope>
</reference>
<dbReference type="SUPFAM" id="SSF53335">
    <property type="entry name" value="S-adenosyl-L-methionine-dependent methyltransferases"/>
    <property type="match status" value="1"/>
</dbReference>
<dbReference type="InterPro" id="IPR029063">
    <property type="entry name" value="SAM-dependent_MTases_sf"/>
</dbReference>
<dbReference type="AlphaFoldDB" id="A0A3B1AWF9"/>